<accession>A0A1G8HYN0</accession>
<dbReference type="RefSeq" id="WP_023799556.1">
    <property type="nucleotide sequence ID" value="NZ_CP183375.1"/>
</dbReference>
<sequence>MAELERPERLQIMLTSEELAALENWRFERRMPSRSAAVRELLRRGLHADGFLTAAQGAKSQDFGILPSSGIVDGASRDQGGSKL</sequence>
<evidence type="ECO:0008006" key="4">
    <source>
        <dbReference type="Google" id="ProtNLM"/>
    </source>
</evidence>
<evidence type="ECO:0000256" key="1">
    <source>
        <dbReference type="SAM" id="MobiDB-lite"/>
    </source>
</evidence>
<dbReference type="EMBL" id="FNEE01000001">
    <property type="protein sequence ID" value="SDI11753.1"/>
    <property type="molecule type" value="Genomic_DNA"/>
</dbReference>
<name>A0A1G8HYN0_9HYPH</name>
<proteinExistence type="predicted"/>
<protein>
    <recommendedName>
        <fullName evidence="4">Ribbon-helix-helix protein, copG family</fullName>
    </recommendedName>
</protein>
<evidence type="ECO:0000313" key="3">
    <source>
        <dbReference type="Proteomes" id="UP000198894"/>
    </source>
</evidence>
<dbReference type="Proteomes" id="UP000198894">
    <property type="component" value="Unassembled WGS sequence"/>
</dbReference>
<feature type="region of interest" description="Disordered" evidence="1">
    <location>
        <begin position="63"/>
        <end position="84"/>
    </location>
</feature>
<organism evidence="2 3">
    <name type="scientific">Mesorhizobium muleiense</name>
    <dbReference type="NCBI Taxonomy" id="1004279"/>
    <lineage>
        <taxon>Bacteria</taxon>
        <taxon>Pseudomonadati</taxon>
        <taxon>Pseudomonadota</taxon>
        <taxon>Alphaproteobacteria</taxon>
        <taxon>Hyphomicrobiales</taxon>
        <taxon>Phyllobacteriaceae</taxon>
        <taxon>Mesorhizobium</taxon>
    </lineage>
</organism>
<dbReference type="AlphaFoldDB" id="A0A1G8HYN0"/>
<keyword evidence="3" id="KW-1185">Reference proteome</keyword>
<evidence type="ECO:0000313" key="2">
    <source>
        <dbReference type="EMBL" id="SDI11753.1"/>
    </source>
</evidence>
<reference evidence="3" key="1">
    <citation type="submission" date="2016-10" db="EMBL/GenBank/DDBJ databases">
        <authorList>
            <person name="Varghese N."/>
            <person name="Submissions S."/>
        </authorList>
    </citation>
    <scope>NUCLEOTIDE SEQUENCE [LARGE SCALE GENOMIC DNA]</scope>
    <source>
        <strain evidence="3">CGMCC 1.11022</strain>
    </source>
</reference>
<gene>
    <name evidence="2" type="ORF">SAMN05428953_101206</name>
</gene>